<feature type="compositionally biased region" description="Basic and acidic residues" evidence="6">
    <location>
        <begin position="75"/>
        <end position="91"/>
    </location>
</feature>
<dbReference type="AlphaFoldDB" id="A0A9N9QF78"/>
<dbReference type="Proteomes" id="UP001152799">
    <property type="component" value="Chromosome 4"/>
</dbReference>
<dbReference type="GO" id="GO:0005634">
    <property type="term" value="C:nucleus"/>
    <property type="evidence" value="ECO:0007669"/>
    <property type="project" value="TreeGrafter"/>
</dbReference>
<keyword evidence="4" id="KW-0804">Transcription</keyword>
<feature type="domain" description="Myb/SANT-like DNA-binding" evidence="7">
    <location>
        <begin position="9"/>
        <end position="83"/>
    </location>
</feature>
<evidence type="ECO:0000256" key="2">
    <source>
        <dbReference type="ARBA" id="ARBA00016807"/>
    </source>
</evidence>
<evidence type="ECO:0000256" key="1">
    <source>
        <dbReference type="ARBA" id="ARBA00011764"/>
    </source>
</evidence>
<keyword evidence="9" id="KW-1185">Reference proteome</keyword>
<dbReference type="InterPro" id="IPR028002">
    <property type="entry name" value="Myb_DNA-bind_5"/>
</dbReference>
<keyword evidence="3" id="KW-0805">Transcription regulation</keyword>
<organism evidence="8 9">
    <name type="scientific">Ceutorhynchus assimilis</name>
    <name type="common">cabbage seed weevil</name>
    <dbReference type="NCBI Taxonomy" id="467358"/>
    <lineage>
        <taxon>Eukaryota</taxon>
        <taxon>Metazoa</taxon>
        <taxon>Ecdysozoa</taxon>
        <taxon>Arthropoda</taxon>
        <taxon>Hexapoda</taxon>
        <taxon>Insecta</taxon>
        <taxon>Pterygota</taxon>
        <taxon>Neoptera</taxon>
        <taxon>Endopterygota</taxon>
        <taxon>Coleoptera</taxon>
        <taxon>Polyphaga</taxon>
        <taxon>Cucujiformia</taxon>
        <taxon>Curculionidae</taxon>
        <taxon>Ceutorhynchinae</taxon>
        <taxon>Ceutorhynchus</taxon>
    </lineage>
</organism>
<evidence type="ECO:0000256" key="3">
    <source>
        <dbReference type="ARBA" id="ARBA00023015"/>
    </source>
</evidence>
<evidence type="ECO:0000313" key="9">
    <source>
        <dbReference type="Proteomes" id="UP001152799"/>
    </source>
</evidence>
<reference evidence="8" key="1">
    <citation type="submission" date="2022-01" db="EMBL/GenBank/DDBJ databases">
        <authorList>
            <person name="King R."/>
        </authorList>
    </citation>
    <scope>NUCLEOTIDE SEQUENCE</scope>
</reference>
<name>A0A9N9QF78_9CUCU</name>
<evidence type="ECO:0000313" key="8">
    <source>
        <dbReference type="EMBL" id="CAG9767877.1"/>
    </source>
</evidence>
<proteinExistence type="predicted"/>
<gene>
    <name evidence="8" type="ORF">CEUTPL_LOCUS8431</name>
</gene>
<dbReference type="Pfam" id="PF13873">
    <property type="entry name" value="Myb_DNA-bind_5"/>
    <property type="match status" value="1"/>
</dbReference>
<dbReference type="EMBL" id="OU892280">
    <property type="protein sequence ID" value="CAG9767877.1"/>
    <property type="molecule type" value="Genomic_DNA"/>
</dbReference>
<dbReference type="OrthoDB" id="7543230at2759"/>
<accession>A0A9N9QF78</accession>
<evidence type="ECO:0000259" key="7">
    <source>
        <dbReference type="Pfam" id="PF13873"/>
    </source>
</evidence>
<comment type="function">
    <text evidence="5">Involved in transvection phenomena (= synapsis-dependent gene expression), where the synaptic pairing of chromosomes carrying genes with which zeste interacts influences the expression of these genes. Zeste binds to DNA and stimulates transcription from a nearby promoter.</text>
</comment>
<protein>
    <recommendedName>
        <fullName evidence="2">Regulatory protein zeste</fullName>
    </recommendedName>
</protein>
<feature type="region of interest" description="Disordered" evidence="6">
    <location>
        <begin position="75"/>
        <end position="102"/>
    </location>
</feature>
<comment type="subunit">
    <text evidence="1">Self-associates forming complexes of several hundred monomers.</text>
</comment>
<evidence type="ECO:0000256" key="4">
    <source>
        <dbReference type="ARBA" id="ARBA00023163"/>
    </source>
</evidence>
<dbReference type="PANTHER" id="PTHR23098">
    <property type="entry name" value="AGAP001331-PA-RELATED"/>
    <property type="match status" value="1"/>
</dbReference>
<evidence type="ECO:0000256" key="6">
    <source>
        <dbReference type="SAM" id="MobiDB-lite"/>
    </source>
</evidence>
<evidence type="ECO:0000256" key="5">
    <source>
        <dbReference type="ARBA" id="ARBA00025466"/>
    </source>
</evidence>
<feature type="region of interest" description="Disordered" evidence="6">
    <location>
        <begin position="164"/>
        <end position="192"/>
    </location>
</feature>
<dbReference type="PANTHER" id="PTHR23098:SF16">
    <property type="entry name" value="REGULATORY PROTEIN ZESTE"/>
    <property type="match status" value="1"/>
</dbReference>
<sequence length="254" mass="28822">MSLVPMAKKVISPQQKSLLISYLEEHPQLVKQKQGNQHTNADATKLWQELSGKLNSIPGAMKGWKEWRKTWSDLKTRTKKKVSENKKEHNKTGGGPHTGDIIDAEDDKILDIIGGDILITGLDAPEVGLPLPENKNFDISKWDYLKNTQESEENEDMVVMANKRPSTSKGPFISTVRPPVKACGTSRNRPRQATNRAAFDLVKATEATNTIHEKYYARKLEIMEESLQIQKKHLEIQQRIADGLERFLEIKKLE</sequence>